<evidence type="ECO:0000256" key="1">
    <source>
        <dbReference type="ARBA" id="ARBA00004370"/>
    </source>
</evidence>
<evidence type="ECO:0000313" key="14">
    <source>
        <dbReference type="EMBL" id="KAK7910053.1"/>
    </source>
</evidence>
<keyword evidence="3 12" id="KW-0732">Signal</keyword>
<keyword evidence="7" id="KW-0325">Glycoprotein</keyword>
<feature type="domain" description="Ig-like" evidence="13">
    <location>
        <begin position="139"/>
        <end position="224"/>
    </location>
</feature>
<protein>
    <recommendedName>
        <fullName evidence="13">Ig-like domain-containing protein</fullName>
    </recommendedName>
</protein>
<feature type="transmembrane region" description="Helical" evidence="11">
    <location>
        <begin position="240"/>
        <end position="259"/>
    </location>
</feature>
<dbReference type="Pfam" id="PF22705">
    <property type="entry name" value="C2-set_3"/>
    <property type="match status" value="1"/>
</dbReference>
<dbReference type="PANTHER" id="PTHR24100:SF151">
    <property type="entry name" value="ICOS LIGAND"/>
    <property type="match status" value="1"/>
</dbReference>
<dbReference type="AlphaFoldDB" id="A0AAW0P649"/>
<dbReference type="InterPro" id="IPR050504">
    <property type="entry name" value="IgSF_BTN/MOG"/>
</dbReference>
<dbReference type="PROSITE" id="PS50835">
    <property type="entry name" value="IG_LIKE"/>
    <property type="match status" value="2"/>
</dbReference>
<evidence type="ECO:0000256" key="10">
    <source>
        <dbReference type="SAM" id="MobiDB-lite"/>
    </source>
</evidence>
<dbReference type="FunFam" id="2.60.40.10:FF:000142">
    <property type="entry name" value="V-set domain-containing T-cell activation inhibitor 1"/>
    <property type="match status" value="1"/>
</dbReference>
<feature type="compositionally biased region" description="Basic and acidic residues" evidence="10">
    <location>
        <begin position="375"/>
        <end position="403"/>
    </location>
</feature>
<dbReference type="SUPFAM" id="SSF48726">
    <property type="entry name" value="Immunoglobulin"/>
    <property type="match status" value="2"/>
</dbReference>
<comment type="caution">
    <text evidence="14">The sequence shown here is derived from an EMBL/GenBank/DDBJ whole genome shotgun (WGS) entry which is preliminary data.</text>
</comment>
<gene>
    <name evidence="14" type="ORF">WMY93_014737</name>
</gene>
<dbReference type="SMART" id="SM00407">
    <property type="entry name" value="IGc1"/>
    <property type="match status" value="1"/>
</dbReference>
<dbReference type="InterPro" id="IPR053896">
    <property type="entry name" value="BTN3A2-like_Ig-C"/>
</dbReference>
<organism evidence="14 15">
    <name type="scientific">Mugilogobius chulae</name>
    <name type="common">yellowstripe goby</name>
    <dbReference type="NCBI Taxonomy" id="88201"/>
    <lineage>
        <taxon>Eukaryota</taxon>
        <taxon>Metazoa</taxon>
        <taxon>Chordata</taxon>
        <taxon>Craniata</taxon>
        <taxon>Vertebrata</taxon>
        <taxon>Euteleostomi</taxon>
        <taxon>Actinopterygii</taxon>
        <taxon>Neopterygii</taxon>
        <taxon>Teleostei</taxon>
        <taxon>Neoteleostei</taxon>
        <taxon>Acanthomorphata</taxon>
        <taxon>Gobiaria</taxon>
        <taxon>Gobiiformes</taxon>
        <taxon>Gobioidei</taxon>
        <taxon>Gobiidae</taxon>
        <taxon>Gobionellinae</taxon>
        <taxon>Mugilogobius</taxon>
    </lineage>
</organism>
<dbReference type="GO" id="GO:0042110">
    <property type="term" value="P:T cell activation"/>
    <property type="evidence" value="ECO:0007669"/>
    <property type="project" value="UniProtKB-ARBA"/>
</dbReference>
<dbReference type="GO" id="GO:0050863">
    <property type="term" value="P:regulation of T cell activation"/>
    <property type="evidence" value="ECO:0007669"/>
    <property type="project" value="UniProtKB-ARBA"/>
</dbReference>
<keyword evidence="5 11" id="KW-0472">Membrane</keyword>
<feature type="compositionally biased region" description="Basic and acidic residues" evidence="10">
    <location>
        <begin position="493"/>
        <end position="512"/>
    </location>
</feature>
<sequence length="512" mass="58454">MGVEQISVFVLLMQAHIGWGQHTMITPSQPITVSVGSDVALPCQLEPVKDLRDMVVEWARHDLTPRFVHVRRDGLDLLIDQNPLYLGRTTLSESRLQKGDMTLSLTRVKLSDGGTYQCFVPKTNTKAEVTLLVVSVAPPSVSLTKERSGSPVLRCESRGWYPKPELEWLDSEGTVLLRTEAQKEASDELFSVSSRLSVEQKHGNTFTCRVRQKESGQTRETQLILTDEFLEACSSCSVPWVLFSLGLCVIAAAAAFVVWKFKINKTKTKTVATESQHEDCEAAVPLLKPKRNVKYDSGDQKLNEYQEDMNKITAEIRSTEDLKEEGEEKNGNKIETSKEKKQEKIQKMTNQVGEYKIFIEDIDKEIGKIDKIVRKSSEKKGKLQGEEKQMKKQMEKEKKRLEETVQPEIKQVEVKDERQNDQKETDKSQIKETEAEGEKMEEKQEIPNEHCDDKNTELTDVKIDPEIPEQTRVQSEEMEKKETESTTTDEQDSNGKKEKNKTIKDVFNKLRK</sequence>
<evidence type="ECO:0000256" key="2">
    <source>
        <dbReference type="ARBA" id="ARBA00022692"/>
    </source>
</evidence>
<feature type="region of interest" description="Disordered" evidence="10">
    <location>
        <begin position="320"/>
        <end position="342"/>
    </location>
</feature>
<dbReference type="GO" id="GO:0050852">
    <property type="term" value="P:T cell receptor signaling pathway"/>
    <property type="evidence" value="ECO:0007669"/>
    <property type="project" value="TreeGrafter"/>
</dbReference>
<feature type="compositionally biased region" description="Basic and acidic residues" evidence="10">
    <location>
        <begin position="474"/>
        <end position="484"/>
    </location>
</feature>
<dbReference type="InterPro" id="IPR013783">
    <property type="entry name" value="Ig-like_fold"/>
</dbReference>
<evidence type="ECO:0000256" key="6">
    <source>
        <dbReference type="ARBA" id="ARBA00023157"/>
    </source>
</evidence>
<dbReference type="GO" id="GO:0009897">
    <property type="term" value="C:external side of plasma membrane"/>
    <property type="evidence" value="ECO:0007669"/>
    <property type="project" value="TreeGrafter"/>
</dbReference>
<dbReference type="PANTHER" id="PTHR24100">
    <property type="entry name" value="BUTYROPHILIN"/>
    <property type="match status" value="1"/>
</dbReference>
<proteinExistence type="inferred from homology"/>
<feature type="chain" id="PRO_5043743510" description="Ig-like domain-containing protein" evidence="12">
    <location>
        <begin position="21"/>
        <end position="512"/>
    </location>
</feature>
<evidence type="ECO:0000259" key="13">
    <source>
        <dbReference type="PROSITE" id="PS50835"/>
    </source>
</evidence>
<dbReference type="InterPro" id="IPR013106">
    <property type="entry name" value="Ig_V-set"/>
</dbReference>
<keyword evidence="4 11" id="KW-1133">Transmembrane helix</keyword>
<comment type="subcellular location">
    <subcellularLocation>
        <location evidence="1">Membrane</location>
    </subcellularLocation>
</comment>
<dbReference type="InterPro" id="IPR007110">
    <property type="entry name" value="Ig-like_dom"/>
</dbReference>
<comment type="similarity">
    <text evidence="9">Belongs to the SKINT family.</text>
</comment>
<name>A0AAW0P649_9GOBI</name>
<evidence type="ECO:0000256" key="3">
    <source>
        <dbReference type="ARBA" id="ARBA00022729"/>
    </source>
</evidence>
<keyword evidence="15" id="KW-1185">Reference proteome</keyword>
<feature type="domain" description="Ig-like" evidence="13">
    <location>
        <begin position="21"/>
        <end position="130"/>
    </location>
</feature>
<dbReference type="FunFam" id="2.60.40.10:FF:000088">
    <property type="entry name" value="Butyrophilin subfamily 1 member A1"/>
    <property type="match status" value="1"/>
</dbReference>
<accession>A0AAW0P649</accession>
<keyword evidence="8" id="KW-0393">Immunoglobulin domain</keyword>
<evidence type="ECO:0000256" key="4">
    <source>
        <dbReference type="ARBA" id="ARBA00022989"/>
    </source>
</evidence>
<evidence type="ECO:0000256" key="9">
    <source>
        <dbReference type="ARBA" id="ARBA00038221"/>
    </source>
</evidence>
<reference evidence="15" key="1">
    <citation type="submission" date="2024-04" db="EMBL/GenBank/DDBJ databases">
        <title>Salinicola lusitanus LLJ914,a marine bacterium isolated from the Okinawa Trough.</title>
        <authorList>
            <person name="Li J."/>
        </authorList>
    </citation>
    <scope>NUCLEOTIDE SEQUENCE [LARGE SCALE GENOMIC DNA]</scope>
</reference>
<evidence type="ECO:0000313" key="15">
    <source>
        <dbReference type="Proteomes" id="UP001460270"/>
    </source>
</evidence>
<dbReference type="GO" id="GO:0005102">
    <property type="term" value="F:signaling receptor binding"/>
    <property type="evidence" value="ECO:0007669"/>
    <property type="project" value="TreeGrafter"/>
</dbReference>
<dbReference type="InterPro" id="IPR003597">
    <property type="entry name" value="Ig_C1-set"/>
</dbReference>
<dbReference type="InterPro" id="IPR003599">
    <property type="entry name" value="Ig_sub"/>
</dbReference>
<dbReference type="GO" id="GO:1903037">
    <property type="term" value="P:regulation of leukocyte cell-cell adhesion"/>
    <property type="evidence" value="ECO:0007669"/>
    <property type="project" value="UniProtKB-ARBA"/>
</dbReference>
<evidence type="ECO:0000256" key="12">
    <source>
        <dbReference type="SAM" id="SignalP"/>
    </source>
</evidence>
<dbReference type="SMART" id="SM00409">
    <property type="entry name" value="IG"/>
    <property type="match status" value="2"/>
</dbReference>
<feature type="region of interest" description="Disordered" evidence="10">
    <location>
        <begin position="375"/>
        <end position="512"/>
    </location>
</feature>
<keyword evidence="2 11" id="KW-0812">Transmembrane</keyword>
<dbReference type="Proteomes" id="UP001460270">
    <property type="component" value="Unassembled WGS sequence"/>
</dbReference>
<evidence type="ECO:0000256" key="8">
    <source>
        <dbReference type="ARBA" id="ARBA00023319"/>
    </source>
</evidence>
<dbReference type="Pfam" id="PF07686">
    <property type="entry name" value="V-set"/>
    <property type="match status" value="1"/>
</dbReference>
<feature type="signal peptide" evidence="12">
    <location>
        <begin position="1"/>
        <end position="20"/>
    </location>
</feature>
<dbReference type="SMART" id="SM00406">
    <property type="entry name" value="IGv"/>
    <property type="match status" value="1"/>
</dbReference>
<dbReference type="InterPro" id="IPR036179">
    <property type="entry name" value="Ig-like_dom_sf"/>
</dbReference>
<evidence type="ECO:0000256" key="11">
    <source>
        <dbReference type="SAM" id="Phobius"/>
    </source>
</evidence>
<dbReference type="EMBL" id="JBBPFD010000010">
    <property type="protein sequence ID" value="KAK7910053.1"/>
    <property type="molecule type" value="Genomic_DNA"/>
</dbReference>
<keyword evidence="6" id="KW-1015">Disulfide bond</keyword>
<dbReference type="CDD" id="cd00098">
    <property type="entry name" value="IgC1"/>
    <property type="match status" value="1"/>
</dbReference>
<dbReference type="Gene3D" id="2.60.40.10">
    <property type="entry name" value="Immunoglobulins"/>
    <property type="match status" value="2"/>
</dbReference>
<feature type="compositionally biased region" description="Basic and acidic residues" evidence="10">
    <location>
        <begin position="410"/>
        <end position="465"/>
    </location>
</feature>
<dbReference type="GO" id="GO:0001817">
    <property type="term" value="P:regulation of cytokine production"/>
    <property type="evidence" value="ECO:0007669"/>
    <property type="project" value="TreeGrafter"/>
</dbReference>
<evidence type="ECO:0000256" key="5">
    <source>
        <dbReference type="ARBA" id="ARBA00023136"/>
    </source>
</evidence>
<evidence type="ECO:0000256" key="7">
    <source>
        <dbReference type="ARBA" id="ARBA00023180"/>
    </source>
</evidence>